<dbReference type="AlphaFoldDB" id="A0AAN6NA70"/>
<evidence type="ECO:0000313" key="3">
    <source>
        <dbReference type="Proteomes" id="UP001303473"/>
    </source>
</evidence>
<dbReference type="Proteomes" id="UP001303473">
    <property type="component" value="Unassembled WGS sequence"/>
</dbReference>
<reference evidence="3" key="1">
    <citation type="journal article" date="2023" name="Mol. Phylogenet. Evol.">
        <title>Genome-scale phylogeny and comparative genomics of the fungal order Sordariales.</title>
        <authorList>
            <person name="Hensen N."/>
            <person name="Bonometti L."/>
            <person name="Westerberg I."/>
            <person name="Brannstrom I.O."/>
            <person name="Guillou S."/>
            <person name="Cros-Aarteil S."/>
            <person name="Calhoun S."/>
            <person name="Haridas S."/>
            <person name="Kuo A."/>
            <person name="Mondo S."/>
            <person name="Pangilinan J."/>
            <person name="Riley R."/>
            <person name="LaButti K."/>
            <person name="Andreopoulos B."/>
            <person name="Lipzen A."/>
            <person name="Chen C."/>
            <person name="Yan M."/>
            <person name="Daum C."/>
            <person name="Ng V."/>
            <person name="Clum A."/>
            <person name="Steindorff A."/>
            <person name="Ohm R.A."/>
            <person name="Martin F."/>
            <person name="Silar P."/>
            <person name="Natvig D.O."/>
            <person name="Lalanne C."/>
            <person name="Gautier V."/>
            <person name="Ament-Velasquez S.L."/>
            <person name="Kruys A."/>
            <person name="Hutchinson M.I."/>
            <person name="Powell A.J."/>
            <person name="Barry K."/>
            <person name="Miller A.N."/>
            <person name="Grigoriev I.V."/>
            <person name="Debuchy R."/>
            <person name="Gladieux P."/>
            <person name="Hiltunen Thoren M."/>
            <person name="Johannesson H."/>
        </authorList>
    </citation>
    <scope>NUCLEOTIDE SEQUENCE [LARGE SCALE GENOMIC DNA]</scope>
    <source>
        <strain evidence="3">CBS 340.73</strain>
    </source>
</reference>
<name>A0AAN6NA70_9PEZI</name>
<feature type="transmembrane region" description="Helical" evidence="1">
    <location>
        <begin position="38"/>
        <end position="58"/>
    </location>
</feature>
<protein>
    <submittedName>
        <fullName evidence="2">Uncharacterized protein</fullName>
    </submittedName>
</protein>
<dbReference type="PROSITE" id="PS51257">
    <property type="entry name" value="PROKAR_LIPOPROTEIN"/>
    <property type="match status" value="1"/>
</dbReference>
<accession>A0AAN6NA70</accession>
<gene>
    <name evidence="2" type="ORF">QBC46DRAFT_84128</name>
</gene>
<keyword evidence="1" id="KW-0812">Transmembrane</keyword>
<keyword evidence="1" id="KW-0472">Membrane</keyword>
<feature type="transmembrane region" description="Helical" evidence="1">
    <location>
        <begin position="6"/>
        <end position="26"/>
    </location>
</feature>
<sequence>MLFSGARSQLELCLVCLFFVSCYTRWRAWKGMQCMYRWTVMASGLAAFFSSLFSPLSYFMFASLWLWLCGMGVVVLACSNLQNYEGPCPL</sequence>
<comment type="caution">
    <text evidence="2">The sequence shown here is derived from an EMBL/GenBank/DDBJ whole genome shotgun (WGS) entry which is preliminary data.</text>
</comment>
<dbReference type="EMBL" id="MU853777">
    <property type="protein sequence ID" value="KAK3942025.1"/>
    <property type="molecule type" value="Genomic_DNA"/>
</dbReference>
<evidence type="ECO:0000313" key="2">
    <source>
        <dbReference type="EMBL" id="KAK3942025.1"/>
    </source>
</evidence>
<proteinExistence type="predicted"/>
<keyword evidence="3" id="KW-1185">Reference proteome</keyword>
<evidence type="ECO:0000256" key="1">
    <source>
        <dbReference type="SAM" id="Phobius"/>
    </source>
</evidence>
<organism evidence="2 3">
    <name type="scientific">Diplogelasinospora grovesii</name>
    <dbReference type="NCBI Taxonomy" id="303347"/>
    <lineage>
        <taxon>Eukaryota</taxon>
        <taxon>Fungi</taxon>
        <taxon>Dikarya</taxon>
        <taxon>Ascomycota</taxon>
        <taxon>Pezizomycotina</taxon>
        <taxon>Sordariomycetes</taxon>
        <taxon>Sordariomycetidae</taxon>
        <taxon>Sordariales</taxon>
        <taxon>Diplogelasinosporaceae</taxon>
        <taxon>Diplogelasinospora</taxon>
    </lineage>
</organism>
<keyword evidence="1" id="KW-1133">Transmembrane helix</keyword>